<accession>A0AAN7BPY0</accession>
<evidence type="ECO:0000313" key="1">
    <source>
        <dbReference type="EMBL" id="KAK4227287.1"/>
    </source>
</evidence>
<sequence length="334" mass="36823">MCGDWNDYGRSPDFPSTWGFDPGCGRFIMGLLAGICYIAESEAAPKRLVGAEGTMTRSKNAGGALALTKTLLGVAKVVKSGQTKATFKSGARTHYGRYAIWDLTGQQTCSTTYTCEYGQGFDQVCDNQRWGLDQLGLSNVFHYDTKVIKADRSKDDYKLDRIRHSDWRKSFGTRYSNGLNNGSRYRCEIDEFPMNSLEEAAKPNPQVVRAIDGNENGNQGNDFSHWLLATWYPCSRLLNKAPKITWAIATGTLGSDARLTAAPNQIIRKYGFDSSSGATACYPTYTNAQNQETVVSDDAFASSQPTLSFSSGIGRLRHMVSSRQTLLLPISQQM</sequence>
<reference evidence="1" key="1">
    <citation type="journal article" date="2023" name="Mol. Phylogenet. Evol.">
        <title>Genome-scale phylogeny and comparative genomics of the fungal order Sordariales.</title>
        <authorList>
            <person name="Hensen N."/>
            <person name="Bonometti L."/>
            <person name="Westerberg I."/>
            <person name="Brannstrom I.O."/>
            <person name="Guillou S."/>
            <person name="Cros-Aarteil S."/>
            <person name="Calhoun S."/>
            <person name="Haridas S."/>
            <person name="Kuo A."/>
            <person name="Mondo S."/>
            <person name="Pangilinan J."/>
            <person name="Riley R."/>
            <person name="LaButti K."/>
            <person name="Andreopoulos B."/>
            <person name="Lipzen A."/>
            <person name="Chen C."/>
            <person name="Yan M."/>
            <person name="Daum C."/>
            <person name="Ng V."/>
            <person name="Clum A."/>
            <person name="Steindorff A."/>
            <person name="Ohm R.A."/>
            <person name="Martin F."/>
            <person name="Silar P."/>
            <person name="Natvig D.O."/>
            <person name="Lalanne C."/>
            <person name="Gautier V."/>
            <person name="Ament-Velasquez S.L."/>
            <person name="Kruys A."/>
            <person name="Hutchinson M.I."/>
            <person name="Powell A.J."/>
            <person name="Barry K."/>
            <person name="Miller A.N."/>
            <person name="Grigoriev I.V."/>
            <person name="Debuchy R."/>
            <person name="Gladieux P."/>
            <person name="Hiltunen Thoren M."/>
            <person name="Johannesson H."/>
        </authorList>
    </citation>
    <scope>NUCLEOTIDE SEQUENCE</scope>
    <source>
        <strain evidence="1">CBS 990.96</strain>
    </source>
</reference>
<proteinExistence type="predicted"/>
<name>A0AAN7BPY0_9PEZI</name>
<reference evidence="1" key="2">
    <citation type="submission" date="2023-05" db="EMBL/GenBank/DDBJ databases">
        <authorList>
            <consortium name="Lawrence Berkeley National Laboratory"/>
            <person name="Steindorff A."/>
            <person name="Hensen N."/>
            <person name="Bonometti L."/>
            <person name="Westerberg I."/>
            <person name="Brannstrom I.O."/>
            <person name="Guillou S."/>
            <person name="Cros-Aarteil S."/>
            <person name="Calhoun S."/>
            <person name="Haridas S."/>
            <person name="Kuo A."/>
            <person name="Mondo S."/>
            <person name="Pangilinan J."/>
            <person name="Riley R."/>
            <person name="Labutti K."/>
            <person name="Andreopoulos B."/>
            <person name="Lipzen A."/>
            <person name="Chen C."/>
            <person name="Yanf M."/>
            <person name="Daum C."/>
            <person name="Ng V."/>
            <person name="Clum A."/>
            <person name="Ohm R."/>
            <person name="Martin F."/>
            <person name="Silar P."/>
            <person name="Natvig D."/>
            <person name="Lalanne C."/>
            <person name="Gautier V."/>
            <person name="Ament-Velasquez S.L."/>
            <person name="Kruys A."/>
            <person name="Hutchinson M.I."/>
            <person name="Powell A.J."/>
            <person name="Barry K."/>
            <person name="Miller A.N."/>
            <person name="Grigoriev I.V."/>
            <person name="Debuchy R."/>
            <person name="Gladieux P."/>
            <person name="Thoren M.H."/>
            <person name="Johannesson H."/>
        </authorList>
    </citation>
    <scope>NUCLEOTIDE SEQUENCE</scope>
    <source>
        <strain evidence="1">CBS 990.96</strain>
    </source>
</reference>
<comment type="caution">
    <text evidence="1">The sequence shown here is derived from an EMBL/GenBank/DDBJ whole genome shotgun (WGS) entry which is preliminary data.</text>
</comment>
<evidence type="ECO:0000313" key="2">
    <source>
        <dbReference type="Proteomes" id="UP001301958"/>
    </source>
</evidence>
<protein>
    <submittedName>
        <fullName evidence="1">Uncharacterized protein</fullName>
    </submittedName>
</protein>
<organism evidence="1 2">
    <name type="scientific">Podospora fimiseda</name>
    <dbReference type="NCBI Taxonomy" id="252190"/>
    <lineage>
        <taxon>Eukaryota</taxon>
        <taxon>Fungi</taxon>
        <taxon>Dikarya</taxon>
        <taxon>Ascomycota</taxon>
        <taxon>Pezizomycotina</taxon>
        <taxon>Sordariomycetes</taxon>
        <taxon>Sordariomycetidae</taxon>
        <taxon>Sordariales</taxon>
        <taxon>Podosporaceae</taxon>
        <taxon>Podospora</taxon>
    </lineage>
</organism>
<dbReference type="Proteomes" id="UP001301958">
    <property type="component" value="Unassembled WGS sequence"/>
</dbReference>
<dbReference type="EMBL" id="MU865333">
    <property type="protein sequence ID" value="KAK4227287.1"/>
    <property type="molecule type" value="Genomic_DNA"/>
</dbReference>
<keyword evidence="2" id="KW-1185">Reference proteome</keyword>
<dbReference type="AlphaFoldDB" id="A0AAN7BPY0"/>
<gene>
    <name evidence="1" type="ORF">QBC38DRAFT_526934</name>
</gene>